<evidence type="ECO:0000313" key="2">
    <source>
        <dbReference type="EMBL" id="SPM38243.1"/>
    </source>
</evidence>
<gene>
    <name evidence="2" type="ORF">MNAB215_419</name>
</gene>
<name>A0A2U3P3A0_9MYCO</name>
<dbReference type="EMBL" id="FUEZ01000003">
    <property type="protein sequence ID" value="SPM38243.1"/>
    <property type="molecule type" value="Genomic_DNA"/>
</dbReference>
<proteinExistence type="predicted"/>
<dbReference type="SUPFAM" id="SSF51395">
    <property type="entry name" value="FMN-linked oxidoreductases"/>
    <property type="match status" value="1"/>
</dbReference>
<accession>A0A2U3P3A0</accession>
<dbReference type="Proteomes" id="UP000240424">
    <property type="component" value="Unassembled WGS sequence"/>
</dbReference>
<dbReference type="AlphaFoldDB" id="A0A2U3P3A0"/>
<feature type="compositionally biased region" description="Basic residues" evidence="1">
    <location>
        <begin position="179"/>
        <end position="191"/>
    </location>
</feature>
<sequence length="225" mass="25943">MHRGPPLWPGYQSTPHISTTEVSDFMSVPQQPRHDTLFEPTSIGDVALGNRVALAPMSRVSAYPHLPRQGLRQPSSVGWRRGRRGRHLHRAVRHRHRLHPHHRIPCSGTGFRRRRPNAGQACQTIQRAIGHRQRPPGRTPRRRHPHRLRHRRCRRPGQTRAGQPGLATPRANGPTTRPRPARRPARARRDRQRLGARRDPHRFSPGAFRKPLRRCLNASRDAQRP</sequence>
<feature type="compositionally biased region" description="Low complexity" evidence="1">
    <location>
        <begin position="167"/>
        <end position="178"/>
    </location>
</feature>
<keyword evidence="3" id="KW-1185">Reference proteome</keyword>
<evidence type="ECO:0000313" key="3">
    <source>
        <dbReference type="Proteomes" id="UP000240424"/>
    </source>
</evidence>
<feature type="region of interest" description="Disordered" evidence="1">
    <location>
        <begin position="65"/>
        <end position="225"/>
    </location>
</feature>
<evidence type="ECO:0000256" key="1">
    <source>
        <dbReference type="SAM" id="MobiDB-lite"/>
    </source>
</evidence>
<organism evidence="2 3">
    <name type="scientific">Mycobacterium numidiamassiliense</name>
    <dbReference type="NCBI Taxonomy" id="1841861"/>
    <lineage>
        <taxon>Bacteria</taxon>
        <taxon>Bacillati</taxon>
        <taxon>Actinomycetota</taxon>
        <taxon>Actinomycetes</taxon>
        <taxon>Mycobacteriales</taxon>
        <taxon>Mycobacteriaceae</taxon>
        <taxon>Mycobacterium</taxon>
    </lineage>
</organism>
<reference evidence="2 3" key="1">
    <citation type="submission" date="2017-01" db="EMBL/GenBank/DDBJ databases">
        <authorList>
            <consortium name="Urmite Genomes"/>
        </authorList>
    </citation>
    <scope>NUCLEOTIDE SEQUENCE [LARGE SCALE GENOMIC DNA]</scope>
    <source>
        <strain evidence="2 3">AB215</strain>
    </source>
</reference>
<feature type="compositionally biased region" description="Basic residues" evidence="1">
    <location>
        <begin position="80"/>
        <end position="104"/>
    </location>
</feature>
<feature type="compositionally biased region" description="Basic and acidic residues" evidence="1">
    <location>
        <begin position="192"/>
        <end position="202"/>
    </location>
</feature>
<protein>
    <submittedName>
        <fullName evidence="2">Mycobacterium numidiamassiliense ORFan</fullName>
    </submittedName>
</protein>
<feature type="compositionally biased region" description="Basic residues" evidence="1">
    <location>
        <begin position="129"/>
        <end position="157"/>
    </location>
</feature>